<dbReference type="InterPro" id="IPR052155">
    <property type="entry name" value="Biofilm_reg_signaling"/>
</dbReference>
<dbReference type="Gene3D" id="3.30.70.270">
    <property type="match status" value="1"/>
</dbReference>
<evidence type="ECO:0000259" key="3">
    <source>
        <dbReference type="PROSITE" id="PS50113"/>
    </source>
</evidence>
<comment type="caution">
    <text evidence="6">The sequence shown here is derived from an EMBL/GenBank/DDBJ whole genome shotgun (WGS) entry which is preliminary data.</text>
</comment>
<dbReference type="SUPFAM" id="SSF141868">
    <property type="entry name" value="EAL domain-like"/>
    <property type="match status" value="1"/>
</dbReference>
<dbReference type="InterPro" id="IPR000160">
    <property type="entry name" value="GGDEF_dom"/>
</dbReference>
<dbReference type="AlphaFoldDB" id="A0A4Z0WDU4"/>
<dbReference type="Pfam" id="PF13426">
    <property type="entry name" value="PAS_9"/>
    <property type="match status" value="1"/>
</dbReference>
<sequence>MNIGLQPQILPVKASGSVHLLTVRSTMAAQYKGIPKQGETLDTLVTLAQDNPCPVLVLSFDGRLLDANAGSWLVMDHWQASIGQPIPEPWLSLALAAAGSGETMEDQLSVGMVSISLLFFPAVPHKQIYVFGMDVSVQKQIEQKVALNAKVFESTTEGILIMDADMRVIDANPAYSEITGYGPGEVLGETAAFADPARQSAEFLNELQASLAQKESWQGELWSLRKDGARYAESLSISVIKDESGQVTHYTAVLTDITLQKRAEEQLLQMAHFDMLTGLPNRRLFHDRLSQAILSAERSAECIAVMLVDLDGFKLVNDHLGHIAGDQMLELISQRIAASVRASDTVARMGGDEFLVLLRHLGSLQDAEMIADKILQAVSAPVMMQDHEIFLTASIGVSEHRKGQTSDQLMRLLDSVMYQAKNEGKNSYRLVGIQTHEMAGDRLAWQTRLRRALEQGEILPYYQGIFDTEYGTLAGLEVLARWQSPTDGLIMPGQFIPLAEESGLIKRLGEQILRQACTQGAAWLAEGLEVGLLSINVSAHQLHDKGFLETVERVLEQTGFPAERLDLELSEAIWVEGRESVIDSLTRLRAMGIRVSIDDFGTKYASLAYLRHLPVDRIKIDKSFMDDIPGSDITSAIVSAIMTMATSIGLEVVAEGIENQSQLDFMNGAGCRLIQGYLYGRPQAAEAVPALSRRADFRGNSRFGVVDHER</sequence>
<evidence type="ECO:0000313" key="7">
    <source>
        <dbReference type="Proteomes" id="UP000297475"/>
    </source>
</evidence>
<keyword evidence="7" id="KW-1185">Reference proteome</keyword>
<dbReference type="Gene3D" id="3.30.450.20">
    <property type="entry name" value="PAS domain"/>
    <property type="match status" value="1"/>
</dbReference>
<dbReference type="InterPro" id="IPR029787">
    <property type="entry name" value="Nucleotide_cyclase"/>
</dbReference>
<proteinExistence type="predicted"/>
<gene>
    <name evidence="6" type="ORF">E4656_14565</name>
</gene>
<feature type="domain" description="PAC" evidence="3">
    <location>
        <begin position="217"/>
        <end position="269"/>
    </location>
</feature>
<dbReference type="OrthoDB" id="9762141at2"/>
<feature type="domain" description="EAL" evidence="4">
    <location>
        <begin position="442"/>
        <end position="696"/>
    </location>
</feature>
<evidence type="ECO:0000313" key="6">
    <source>
        <dbReference type="EMBL" id="TGG92098.1"/>
    </source>
</evidence>
<dbReference type="PROSITE" id="PS50887">
    <property type="entry name" value="GGDEF"/>
    <property type="match status" value="1"/>
</dbReference>
<reference evidence="6 7" key="1">
    <citation type="submission" date="2019-04" db="EMBL/GenBank/DDBJ databases">
        <title>Natronospirillum operosus gen. nov., sp. nov., a haloalkaliphilic satellite isolated from decaying biomass of laboratory culture of cyanobacterium Geitlerinema sp. and proposal of Natronospirillaceae fam. nov. and Saccharospirillaceae fam. nov.</title>
        <authorList>
            <person name="Kevbrin V."/>
            <person name="Boltyanskaya Y."/>
            <person name="Koziaeva V."/>
            <person name="Grouzdev D.S."/>
            <person name="Park M."/>
            <person name="Cho J."/>
        </authorList>
    </citation>
    <scope>NUCLEOTIDE SEQUENCE [LARGE SCALE GENOMIC DNA]</scope>
    <source>
        <strain evidence="6 7">G-116</strain>
    </source>
</reference>
<dbReference type="GO" id="GO:0003824">
    <property type="term" value="F:catalytic activity"/>
    <property type="evidence" value="ECO:0007669"/>
    <property type="project" value="UniProtKB-ARBA"/>
</dbReference>
<dbReference type="Pfam" id="PF00563">
    <property type="entry name" value="EAL"/>
    <property type="match status" value="1"/>
</dbReference>
<dbReference type="Proteomes" id="UP000297475">
    <property type="component" value="Unassembled WGS sequence"/>
</dbReference>
<organism evidence="6 7">
    <name type="scientific">Natronospirillum operosum</name>
    <dbReference type="NCBI Taxonomy" id="2759953"/>
    <lineage>
        <taxon>Bacteria</taxon>
        <taxon>Pseudomonadati</taxon>
        <taxon>Pseudomonadota</taxon>
        <taxon>Gammaproteobacteria</taxon>
        <taxon>Oceanospirillales</taxon>
        <taxon>Natronospirillaceae</taxon>
        <taxon>Natronospirillum</taxon>
    </lineage>
</organism>
<dbReference type="SMART" id="SM00091">
    <property type="entry name" value="PAS"/>
    <property type="match status" value="1"/>
</dbReference>
<dbReference type="PANTHER" id="PTHR44757:SF2">
    <property type="entry name" value="BIOFILM ARCHITECTURE MAINTENANCE PROTEIN MBAA"/>
    <property type="match status" value="1"/>
</dbReference>
<dbReference type="CDD" id="cd00130">
    <property type="entry name" value="PAS"/>
    <property type="match status" value="1"/>
</dbReference>
<dbReference type="CDD" id="cd01949">
    <property type="entry name" value="GGDEF"/>
    <property type="match status" value="1"/>
</dbReference>
<evidence type="ECO:0000259" key="4">
    <source>
        <dbReference type="PROSITE" id="PS50883"/>
    </source>
</evidence>
<feature type="domain" description="PAS" evidence="2">
    <location>
        <begin position="150"/>
        <end position="190"/>
    </location>
</feature>
<evidence type="ECO:0000256" key="1">
    <source>
        <dbReference type="ARBA" id="ARBA00001946"/>
    </source>
</evidence>
<dbReference type="SUPFAM" id="SSF55073">
    <property type="entry name" value="Nucleotide cyclase"/>
    <property type="match status" value="1"/>
</dbReference>
<protein>
    <submittedName>
        <fullName evidence="6">EAL domain-containing protein</fullName>
    </submittedName>
</protein>
<dbReference type="InterPro" id="IPR000014">
    <property type="entry name" value="PAS"/>
</dbReference>
<dbReference type="CDD" id="cd01948">
    <property type="entry name" value="EAL"/>
    <property type="match status" value="1"/>
</dbReference>
<dbReference type="NCBIfam" id="TIGR00229">
    <property type="entry name" value="sensory_box"/>
    <property type="match status" value="1"/>
</dbReference>
<dbReference type="EMBL" id="SRMF01000006">
    <property type="protein sequence ID" value="TGG92098.1"/>
    <property type="molecule type" value="Genomic_DNA"/>
</dbReference>
<dbReference type="PANTHER" id="PTHR44757">
    <property type="entry name" value="DIGUANYLATE CYCLASE DGCP"/>
    <property type="match status" value="1"/>
</dbReference>
<dbReference type="SMART" id="SM00267">
    <property type="entry name" value="GGDEF"/>
    <property type="match status" value="1"/>
</dbReference>
<dbReference type="SUPFAM" id="SSF55785">
    <property type="entry name" value="PYP-like sensor domain (PAS domain)"/>
    <property type="match status" value="1"/>
</dbReference>
<dbReference type="Gene3D" id="3.20.20.450">
    <property type="entry name" value="EAL domain"/>
    <property type="match status" value="1"/>
</dbReference>
<dbReference type="InterPro" id="IPR035965">
    <property type="entry name" value="PAS-like_dom_sf"/>
</dbReference>
<accession>A0A4Z0WDU4</accession>
<dbReference type="InterPro" id="IPR043128">
    <property type="entry name" value="Rev_trsase/Diguanyl_cyclase"/>
</dbReference>
<comment type="cofactor">
    <cofactor evidence="1">
        <name>Mg(2+)</name>
        <dbReference type="ChEBI" id="CHEBI:18420"/>
    </cofactor>
</comment>
<dbReference type="PROSITE" id="PS50883">
    <property type="entry name" value="EAL"/>
    <property type="match status" value="1"/>
</dbReference>
<dbReference type="Pfam" id="PF00990">
    <property type="entry name" value="GGDEF"/>
    <property type="match status" value="1"/>
</dbReference>
<dbReference type="InterPro" id="IPR001633">
    <property type="entry name" value="EAL_dom"/>
</dbReference>
<dbReference type="FunFam" id="3.30.70.270:FF:000001">
    <property type="entry name" value="Diguanylate cyclase domain protein"/>
    <property type="match status" value="1"/>
</dbReference>
<name>A0A4Z0WDU4_9GAMM</name>
<evidence type="ECO:0000259" key="2">
    <source>
        <dbReference type="PROSITE" id="PS50112"/>
    </source>
</evidence>
<dbReference type="InterPro" id="IPR035919">
    <property type="entry name" value="EAL_sf"/>
</dbReference>
<dbReference type="InterPro" id="IPR000700">
    <property type="entry name" value="PAS-assoc_C"/>
</dbReference>
<dbReference type="PROSITE" id="PS50112">
    <property type="entry name" value="PAS"/>
    <property type="match status" value="1"/>
</dbReference>
<dbReference type="SMART" id="SM00052">
    <property type="entry name" value="EAL"/>
    <property type="match status" value="1"/>
</dbReference>
<feature type="domain" description="GGDEF" evidence="5">
    <location>
        <begin position="301"/>
        <end position="433"/>
    </location>
</feature>
<dbReference type="PROSITE" id="PS50113">
    <property type="entry name" value="PAC"/>
    <property type="match status" value="1"/>
</dbReference>
<evidence type="ECO:0000259" key="5">
    <source>
        <dbReference type="PROSITE" id="PS50887"/>
    </source>
</evidence>
<dbReference type="NCBIfam" id="TIGR00254">
    <property type="entry name" value="GGDEF"/>
    <property type="match status" value="1"/>
</dbReference>